<dbReference type="RefSeq" id="WP_138213849.1">
    <property type="nucleotide sequence ID" value="NZ_VASG01000003.1"/>
</dbReference>
<reference evidence="2" key="2">
    <citation type="submission" date="2019-06" db="EMBL/GenBank/DDBJ databases">
        <title>AzeR, a transcriptional regulator that responds to azelaic acid in Pseudomonas nitroreducens.</title>
        <authorList>
            <person name="Bez C."/>
            <person name="Javvadi S.G."/>
            <person name="Bertani I."/>
            <person name="Devescovi G."/>
            <person name="Studholme D.J."/>
            <person name="Geller A."/>
            <person name="Levy A."/>
            <person name="Venturi V."/>
        </authorList>
    </citation>
    <scope>NUCLEOTIDE SEQUENCE [LARGE SCALE GENOMIC DNA]</scope>
    <source>
        <strain evidence="2">DSM 9128</strain>
    </source>
</reference>
<dbReference type="Proteomes" id="UP000307510">
    <property type="component" value="Unassembled WGS sequence"/>
</dbReference>
<dbReference type="EMBL" id="VASG01000003">
    <property type="protein sequence ID" value="TLP74752.1"/>
    <property type="molecule type" value="Genomic_DNA"/>
</dbReference>
<proteinExistence type="predicted"/>
<dbReference type="AlphaFoldDB" id="A0A5R9A7N8"/>
<evidence type="ECO:0000313" key="1">
    <source>
        <dbReference type="EMBL" id="TLP74752.1"/>
    </source>
</evidence>
<evidence type="ECO:0000313" key="2">
    <source>
        <dbReference type="Proteomes" id="UP000307510"/>
    </source>
</evidence>
<accession>A0A5R9A7N8</accession>
<protein>
    <submittedName>
        <fullName evidence="1">Uncharacterized protein</fullName>
    </submittedName>
</protein>
<name>A0A5R9A7N8_PSENT</name>
<sequence>MPCKYFKYINIEAVYAELGSFTAASDHLGNIPLLFIDNVSSFFENLAIEIADEDDDDPISNAAPNELAAKVSQVLEECLEKMIAESGKALPEDEEEGLDRVFGIEFLALLESFHEDFLRKLVLVCFEYDTLCWLYDLEDWYSGFAMTEVISRSVGDLESCFARQAQEWERRKNASLDARERAIKRHAATNEQKSRLLKEWADSSSEYQSRADFCRIISQREGMLYRTLYDWIARHDRDKKTSH</sequence>
<comment type="caution">
    <text evidence="1">The sequence shown here is derived from an EMBL/GenBank/DDBJ whole genome shotgun (WGS) entry which is preliminary data.</text>
</comment>
<reference evidence="1 2" key="1">
    <citation type="submission" date="2019-05" db="EMBL/GenBank/DDBJ databases">
        <authorList>
            <person name="Moore K."/>
            <person name="O'Neill P."/>
            <person name="Farbos A."/>
            <person name="Studholme D.J."/>
        </authorList>
    </citation>
    <scope>NUCLEOTIDE SEQUENCE [LARGE SCALE GENOMIC DNA]</scope>
    <source>
        <strain evidence="1 2">DSM 9128</strain>
    </source>
</reference>
<gene>
    <name evidence="1" type="ORF">FEA48_11095</name>
</gene>
<organism evidence="1 2">
    <name type="scientific">Pseudomonas nitroreducens</name>
    <dbReference type="NCBI Taxonomy" id="46680"/>
    <lineage>
        <taxon>Bacteria</taxon>
        <taxon>Pseudomonadati</taxon>
        <taxon>Pseudomonadota</taxon>
        <taxon>Gammaproteobacteria</taxon>
        <taxon>Pseudomonadales</taxon>
        <taxon>Pseudomonadaceae</taxon>
        <taxon>Pseudomonas</taxon>
    </lineage>
</organism>